<evidence type="ECO:0000256" key="2">
    <source>
        <dbReference type="ARBA" id="ARBA00022692"/>
    </source>
</evidence>
<evidence type="ECO:0000313" key="9">
    <source>
        <dbReference type="Proteomes" id="UP001432027"/>
    </source>
</evidence>
<dbReference type="InterPro" id="IPR011701">
    <property type="entry name" value="MFS"/>
</dbReference>
<feature type="transmembrane region" description="Helical" evidence="6">
    <location>
        <begin position="366"/>
        <end position="388"/>
    </location>
</feature>
<evidence type="ECO:0000256" key="5">
    <source>
        <dbReference type="SAM" id="MobiDB-lite"/>
    </source>
</evidence>
<dbReference type="InterPro" id="IPR050382">
    <property type="entry name" value="MFS_Na/Anion_cotransporter"/>
</dbReference>
<evidence type="ECO:0000313" key="8">
    <source>
        <dbReference type="EMBL" id="GMT02414.1"/>
    </source>
</evidence>
<dbReference type="EMBL" id="BTSX01000005">
    <property type="protein sequence ID" value="GMT02414.1"/>
    <property type="molecule type" value="Genomic_DNA"/>
</dbReference>
<feature type="transmembrane region" description="Helical" evidence="6">
    <location>
        <begin position="225"/>
        <end position="245"/>
    </location>
</feature>
<feature type="domain" description="Major facilitator superfamily (MFS) profile" evidence="7">
    <location>
        <begin position="44"/>
        <end position="486"/>
    </location>
</feature>
<dbReference type="PROSITE" id="PS50850">
    <property type="entry name" value="MFS"/>
    <property type="match status" value="1"/>
</dbReference>
<protein>
    <recommendedName>
        <fullName evidence="7">Major facilitator superfamily (MFS) profile domain-containing protein</fullName>
    </recommendedName>
</protein>
<feature type="transmembrane region" description="Helical" evidence="6">
    <location>
        <begin position="462"/>
        <end position="481"/>
    </location>
</feature>
<dbReference type="SUPFAM" id="SSF103473">
    <property type="entry name" value="MFS general substrate transporter"/>
    <property type="match status" value="1"/>
</dbReference>
<dbReference type="GO" id="GO:0016020">
    <property type="term" value="C:membrane"/>
    <property type="evidence" value="ECO:0007669"/>
    <property type="project" value="UniProtKB-SubCell"/>
</dbReference>
<dbReference type="Gene3D" id="1.20.1250.20">
    <property type="entry name" value="MFS general substrate transporter like domains"/>
    <property type="match status" value="2"/>
</dbReference>
<evidence type="ECO:0000256" key="6">
    <source>
        <dbReference type="SAM" id="Phobius"/>
    </source>
</evidence>
<dbReference type="FunFam" id="1.20.1250.20:FF:000355">
    <property type="entry name" value="SLC (SoLute Carrier) homolog"/>
    <property type="match status" value="1"/>
</dbReference>
<proteinExistence type="predicted"/>
<feature type="compositionally biased region" description="Acidic residues" evidence="5">
    <location>
        <begin position="588"/>
        <end position="599"/>
    </location>
</feature>
<keyword evidence="3 6" id="KW-1133">Transmembrane helix</keyword>
<name>A0AAV5U7M5_9BILA</name>
<dbReference type="Proteomes" id="UP001432027">
    <property type="component" value="Unassembled WGS sequence"/>
</dbReference>
<feature type="transmembrane region" description="Helical" evidence="6">
    <location>
        <begin position="161"/>
        <end position="182"/>
    </location>
</feature>
<evidence type="ECO:0000256" key="1">
    <source>
        <dbReference type="ARBA" id="ARBA00004141"/>
    </source>
</evidence>
<feature type="transmembrane region" description="Helical" evidence="6">
    <location>
        <begin position="334"/>
        <end position="354"/>
    </location>
</feature>
<evidence type="ECO:0000256" key="3">
    <source>
        <dbReference type="ARBA" id="ARBA00022989"/>
    </source>
</evidence>
<dbReference type="InterPro" id="IPR020846">
    <property type="entry name" value="MFS_dom"/>
</dbReference>
<feature type="region of interest" description="Disordered" evidence="5">
    <location>
        <begin position="570"/>
        <end position="607"/>
    </location>
</feature>
<accession>A0AAV5U7M5</accession>
<dbReference type="PANTHER" id="PTHR11662">
    <property type="entry name" value="SOLUTE CARRIER FAMILY 17"/>
    <property type="match status" value="1"/>
</dbReference>
<dbReference type="FunFam" id="1.20.1250.20:FF:001011">
    <property type="entry name" value="SLC (SoLute Carrier) homolog"/>
    <property type="match status" value="1"/>
</dbReference>
<dbReference type="AlphaFoldDB" id="A0AAV5U7M5"/>
<feature type="transmembrane region" description="Helical" evidence="6">
    <location>
        <begin position="132"/>
        <end position="155"/>
    </location>
</feature>
<gene>
    <name evidence="8" type="ORF">PENTCL1PPCAC_24588</name>
</gene>
<evidence type="ECO:0000259" key="7">
    <source>
        <dbReference type="PROSITE" id="PS50850"/>
    </source>
</evidence>
<dbReference type="Pfam" id="PF07690">
    <property type="entry name" value="MFS_1"/>
    <property type="match status" value="1"/>
</dbReference>
<keyword evidence="2 6" id="KW-0812">Transmembrane</keyword>
<feature type="transmembrane region" description="Helical" evidence="6">
    <location>
        <begin position="194"/>
        <end position="213"/>
    </location>
</feature>
<keyword evidence="4 6" id="KW-0472">Membrane</keyword>
<dbReference type="GO" id="GO:0022857">
    <property type="term" value="F:transmembrane transporter activity"/>
    <property type="evidence" value="ECO:0007669"/>
    <property type="project" value="InterPro"/>
</dbReference>
<organism evidence="8 9">
    <name type="scientific">Pristionchus entomophagus</name>
    <dbReference type="NCBI Taxonomy" id="358040"/>
    <lineage>
        <taxon>Eukaryota</taxon>
        <taxon>Metazoa</taxon>
        <taxon>Ecdysozoa</taxon>
        <taxon>Nematoda</taxon>
        <taxon>Chromadorea</taxon>
        <taxon>Rhabditida</taxon>
        <taxon>Rhabditina</taxon>
        <taxon>Diplogasteromorpha</taxon>
        <taxon>Diplogasteroidea</taxon>
        <taxon>Neodiplogasteridae</taxon>
        <taxon>Pristionchus</taxon>
    </lineage>
</organism>
<feature type="non-terminal residue" evidence="8">
    <location>
        <position position="1"/>
    </location>
</feature>
<dbReference type="InterPro" id="IPR036259">
    <property type="entry name" value="MFS_trans_sf"/>
</dbReference>
<comment type="caution">
    <text evidence="8">The sequence shown here is derived from an EMBL/GenBank/DDBJ whole genome shotgun (WGS) entry which is preliminary data.</text>
</comment>
<feature type="transmembrane region" description="Helical" evidence="6">
    <location>
        <begin position="287"/>
        <end position="314"/>
    </location>
</feature>
<sequence length="607" mass="65822">FQIIDRSVDHDSDGIGMVKSIEDPEDDEAIVPPLFSFRSMRLRVVLMIALAMSVQGLARGSFGMAAVCFVADQQPSMTSNVTVPSDEQADSYYTVDWSVTALSRIHTAYYIGSFISVLLVDRAVKRFGAKAVMAFGSVLTAAGSMATPLVVLYAPHSIFTAVLRFVMGVGYAFVIPCGSVIISRWFPLFERSTGMAVFTTGNQVGTAIAMIFTAEMCELDVLGGWPLSFEAYGVLFWAFVALWLAQITNKPREHKSITAVELEYITGKTSAKARAVSIVMRTPYKKIFLSPAVLSICCCSFAQSFVVIALVTYLPKYYQQALKMQLNKNGFFSAAPFVVQIVTKLTFAILADNIKAKSKNINQDRLAKVFNAVACFGSALCILAISFLSAEQSTLIMLLMTASMGLFSGFVPGYNTSIVSVAPMFTATVSAYAQVFSQLGSAISPFLIGLITQNGTIEEWRWVFYIITGVLLAAGVIYQAFGKCTAESWGDPSMNSHRSSVANLRAASAAASLSSRLDLTAARPLPVVDVMITEPTEPMDPRVATLRDAESAKSLLGVPRRATKEVSFCDDPEVNEYPSVSELREPISEGEEDEDDEEITVVTGAMS</sequence>
<reference evidence="8" key="1">
    <citation type="submission" date="2023-10" db="EMBL/GenBank/DDBJ databases">
        <title>Genome assembly of Pristionchus species.</title>
        <authorList>
            <person name="Yoshida K."/>
            <person name="Sommer R.J."/>
        </authorList>
    </citation>
    <scope>NUCLEOTIDE SEQUENCE</scope>
    <source>
        <strain evidence="8">RS0144</strain>
    </source>
</reference>
<feature type="transmembrane region" description="Helical" evidence="6">
    <location>
        <begin position="394"/>
        <end position="413"/>
    </location>
</feature>
<dbReference type="GO" id="GO:0006820">
    <property type="term" value="P:monoatomic anion transport"/>
    <property type="evidence" value="ECO:0007669"/>
    <property type="project" value="TreeGrafter"/>
</dbReference>
<feature type="transmembrane region" description="Helical" evidence="6">
    <location>
        <begin position="44"/>
        <end position="67"/>
    </location>
</feature>
<dbReference type="PANTHER" id="PTHR11662:SF442">
    <property type="entry name" value="MAJOR FACILITATOR SUPERFAMILY (MFS) PROFILE DOMAIN-CONTAINING PROTEIN"/>
    <property type="match status" value="1"/>
</dbReference>
<evidence type="ECO:0000256" key="4">
    <source>
        <dbReference type="ARBA" id="ARBA00023136"/>
    </source>
</evidence>
<feature type="transmembrane region" description="Helical" evidence="6">
    <location>
        <begin position="425"/>
        <end position="450"/>
    </location>
</feature>
<comment type="subcellular location">
    <subcellularLocation>
        <location evidence="1">Membrane</location>
        <topology evidence="1">Multi-pass membrane protein</topology>
    </subcellularLocation>
</comment>
<keyword evidence="9" id="KW-1185">Reference proteome</keyword>